<dbReference type="InterPro" id="IPR036291">
    <property type="entry name" value="NAD(P)-bd_dom_sf"/>
</dbReference>
<keyword evidence="5" id="KW-0520">NAD</keyword>
<evidence type="ECO:0000256" key="5">
    <source>
        <dbReference type="ARBA" id="ARBA00023027"/>
    </source>
</evidence>
<keyword evidence="6" id="KW-0560">Oxidoreductase</keyword>
<keyword evidence="4" id="KW-0862">Zinc</keyword>
<proteinExistence type="inferred from homology"/>
<evidence type="ECO:0000313" key="7">
    <source>
        <dbReference type="Proteomes" id="UP000494102"/>
    </source>
</evidence>
<comment type="cofactor">
    <cofactor evidence="1">
        <name>Zn(2+)</name>
        <dbReference type="ChEBI" id="CHEBI:29105"/>
    </cofactor>
</comment>
<evidence type="ECO:0000256" key="3">
    <source>
        <dbReference type="ARBA" id="ARBA00022723"/>
    </source>
</evidence>
<dbReference type="EMBL" id="CADILN010000002">
    <property type="protein sequence ID" value="CAB4048587.1"/>
    <property type="molecule type" value="Genomic_DNA"/>
</dbReference>
<evidence type="ECO:0000256" key="1">
    <source>
        <dbReference type="ARBA" id="ARBA00001947"/>
    </source>
</evidence>
<dbReference type="EC" id="1.2.1.46" evidence="6"/>
<accession>A0A6J5K4E3</accession>
<dbReference type="GO" id="GO:0018467">
    <property type="term" value="F:formaldehyde dehydrogenase (NAD+) activity"/>
    <property type="evidence" value="ECO:0007669"/>
    <property type="project" value="UniProtKB-EC"/>
</dbReference>
<evidence type="ECO:0000256" key="4">
    <source>
        <dbReference type="ARBA" id="ARBA00022833"/>
    </source>
</evidence>
<comment type="similarity">
    <text evidence="2">Belongs to the zinc-containing alcohol dehydrogenase family.</text>
</comment>
<evidence type="ECO:0000256" key="2">
    <source>
        <dbReference type="ARBA" id="ARBA00008072"/>
    </source>
</evidence>
<protein>
    <submittedName>
        <fullName evidence="6">Glutathione-independent formaldehyde dehydrogenase</fullName>
        <ecNumber evidence="6">1.2.1.46</ecNumber>
    </submittedName>
</protein>
<dbReference type="Gene3D" id="3.40.50.720">
    <property type="entry name" value="NAD(P)-binding Rossmann-like Domain"/>
    <property type="match status" value="1"/>
</dbReference>
<dbReference type="Proteomes" id="UP000494102">
    <property type="component" value="Unassembled WGS sequence"/>
</dbReference>
<organism evidence="6 7">
    <name type="scientific">Paraburkholderia phenoliruptrix</name>
    <dbReference type="NCBI Taxonomy" id="252970"/>
    <lineage>
        <taxon>Bacteria</taxon>
        <taxon>Pseudomonadati</taxon>
        <taxon>Pseudomonadota</taxon>
        <taxon>Betaproteobacteria</taxon>
        <taxon>Burkholderiales</taxon>
        <taxon>Burkholderiaceae</taxon>
        <taxon>Paraburkholderia</taxon>
    </lineage>
</organism>
<dbReference type="SUPFAM" id="SSF51735">
    <property type="entry name" value="NAD(P)-binding Rossmann-fold domains"/>
    <property type="match status" value="1"/>
</dbReference>
<evidence type="ECO:0000313" key="6">
    <source>
        <dbReference type="EMBL" id="CAB4048587.1"/>
    </source>
</evidence>
<reference evidence="6 7" key="1">
    <citation type="submission" date="2020-04" db="EMBL/GenBank/DDBJ databases">
        <authorList>
            <person name="De Canck E."/>
        </authorList>
    </citation>
    <scope>NUCLEOTIDE SEQUENCE [LARGE SCALE GENOMIC DNA]</scope>
    <source>
        <strain evidence="6 7">LMG 9964</strain>
    </source>
</reference>
<dbReference type="GO" id="GO:0046872">
    <property type="term" value="F:metal ion binding"/>
    <property type="evidence" value="ECO:0007669"/>
    <property type="project" value="UniProtKB-KW"/>
</dbReference>
<dbReference type="PANTHER" id="PTHR42813:SF3">
    <property type="entry name" value="GLUTATHIONE-INDEPENDENT FORMALDEHYDE DEHYDROGENASE"/>
    <property type="match status" value="1"/>
</dbReference>
<gene>
    <name evidence="6" type="primary">fdhA_2</name>
    <name evidence="6" type="ORF">LMG9964_02228</name>
</gene>
<keyword evidence="3" id="KW-0479">Metal-binding</keyword>
<dbReference type="Gene3D" id="3.90.180.10">
    <property type="entry name" value="Medium-chain alcohol dehydrogenases, catalytic domain"/>
    <property type="match status" value="1"/>
</dbReference>
<name>A0A6J5K4E3_9BURK</name>
<dbReference type="AlphaFoldDB" id="A0A6J5K4E3"/>
<dbReference type="PANTHER" id="PTHR42813">
    <property type="entry name" value="ZINC-TYPE ALCOHOL DEHYDROGENASE-LIKE"/>
    <property type="match status" value="1"/>
</dbReference>
<sequence length="163" mass="17211">MSLGAPFVEQIAAILGDGEVDGAIDCVGFEARGHGHSGSQVQTPATALNSLMEVTRVAGRIGIPNLYVTDDPVGVDAAAKHGVLSVRLGLGSAKSHSFFTGQPPVMKYSRNLMQVILYDRLNIAEVVNVNVITLDRAPNGYAEFDSGVPEKFVIDPHRLLAAA</sequence>